<evidence type="ECO:0000256" key="1">
    <source>
        <dbReference type="ARBA" id="ARBA00006678"/>
    </source>
</evidence>
<proteinExistence type="inferred from homology"/>
<dbReference type="InterPro" id="IPR001247">
    <property type="entry name" value="ExoRNase_PH_dom1"/>
</dbReference>
<dbReference type="GeneID" id="16997867"/>
<protein>
    <submittedName>
        <fullName evidence="3">Similar to ribonuclease PH</fullName>
    </submittedName>
</protein>
<feature type="domain" description="Exoribonuclease phosphorolytic" evidence="2">
    <location>
        <begin position="14"/>
        <end position="177"/>
    </location>
</feature>
<dbReference type="GO" id="GO:0000176">
    <property type="term" value="C:nuclear exosome (RNase complex)"/>
    <property type="evidence" value="ECO:0007669"/>
    <property type="project" value="TreeGrafter"/>
</dbReference>
<dbReference type="PANTHER" id="PTHR11953">
    <property type="entry name" value="EXOSOME COMPLEX COMPONENT"/>
    <property type="match status" value="1"/>
</dbReference>
<dbReference type="InterPro" id="IPR020568">
    <property type="entry name" value="Ribosomal_Su5_D2-typ_SF"/>
</dbReference>
<dbReference type="InterPro" id="IPR027408">
    <property type="entry name" value="PNPase/RNase_PH_dom_sf"/>
</dbReference>
<organism evidence="3 4">
    <name type="scientific">Cyanidioschyzon merolae (strain NIES-3377 / 10D)</name>
    <name type="common">Unicellular red alga</name>
    <dbReference type="NCBI Taxonomy" id="280699"/>
    <lineage>
        <taxon>Eukaryota</taxon>
        <taxon>Rhodophyta</taxon>
        <taxon>Bangiophyceae</taxon>
        <taxon>Cyanidiales</taxon>
        <taxon>Cyanidiaceae</taxon>
        <taxon>Cyanidioschyzon</taxon>
    </lineage>
</organism>
<dbReference type="PANTHER" id="PTHR11953:SF0">
    <property type="entry name" value="EXOSOME COMPLEX COMPONENT RRP41"/>
    <property type="match status" value="1"/>
</dbReference>
<evidence type="ECO:0000313" key="3">
    <source>
        <dbReference type="EMBL" id="BAM83126.1"/>
    </source>
</evidence>
<reference evidence="3 4" key="1">
    <citation type="journal article" date="2004" name="Nature">
        <title>Genome sequence of the ultrasmall unicellular red alga Cyanidioschyzon merolae 10D.</title>
        <authorList>
            <person name="Matsuzaki M."/>
            <person name="Misumi O."/>
            <person name="Shin-i T."/>
            <person name="Maruyama S."/>
            <person name="Takahara M."/>
            <person name="Miyagishima S."/>
            <person name="Mori T."/>
            <person name="Nishida K."/>
            <person name="Yagisawa F."/>
            <person name="Nishida K."/>
            <person name="Yoshida Y."/>
            <person name="Nishimura Y."/>
            <person name="Nakao S."/>
            <person name="Kobayashi T."/>
            <person name="Momoyama Y."/>
            <person name="Higashiyama T."/>
            <person name="Minoda A."/>
            <person name="Sano M."/>
            <person name="Nomoto H."/>
            <person name="Oishi K."/>
            <person name="Hayashi H."/>
            <person name="Ohta F."/>
            <person name="Nishizaka S."/>
            <person name="Haga S."/>
            <person name="Miura S."/>
            <person name="Morishita T."/>
            <person name="Kabeya Y."/>
            <person name="Terasawa K."/>
            <person name="Suzuki Y."/>
            <person name="Ishii Y."/>
            <person name="Asakawa S."/>
            <person name="Takano H."/>
            <person name="Ohta N."/>
            <person name="Kuroiwa H."/>
            <person name="Tanaka K."/>
            <person name="Shimizu N."/>
            <person name="Sugano S."/>
            <person name="Sato N."/>
            <person name="Nozaki H."/>
            <person name="Ogasawara N."/>
            <person name="Kohara Y."/>
            <person name="Kuroiwa T."/>
        </authorList>
    </citation>
    <scope>NUCLEOTIDE SEQUENCE [LARGE SCALE GENOMIC DNA]</scope>
    <source>
        <strain evidence="3 4">10D</strain>
    </source>
</reference>
<dbReference type="GO" id="GO:0005730">
    <property type="term" value="C:nucleolus"/>
    <property type="evidence" value="ECO:0007669"/>
    <property type="project" value="TreeGrafter"/>
</dbReference>
<dbReference type="Proteomes" id="UP000007014">
    <property type="component" value="Chromosome 20"/>
</dbReference>
<dbReference type="Gramene" id="CMT114CT">
    <property type="protein sequence ID" value="CMT114CT"/>
    <property type="gene ID" value="CMT114C"/>
</dbReference>
<dbReference type="Gene3D" id="3.30.230.70">
    <property type="entry name" value="GHMP Kinase, N-terminal domain"/>
    <property type="match status" value="1"/>
</dbReference>
<gene>
    <name evidence="3" type="ORF">CYME_CMT114C</name>
</gene>
<dbReference type="HOGENOM" id="CLU_947839_0_0_1"/>
<dbReference type="STRING" id="280699.M1UXE1"/>
<dbReference type="AlphaFoldDB" id="M1UXE1"/>
<evidence type="ECO:0000313" key="4">
    <source>
        <dbReference type="Proteomes" id="UP000007014"/>
    </source>
</evidence>
<dbReference type="KEGG" id="cme:CYME_CMT114C"/>
<dbReference type="OrthoDB" id="272245at2759"/>
<dbReference type="GO" id="GO:0034475">
    <property type="term" value="P:U4 snRNA 3'-end processing"/>
    <property type="evidence" value="ECO:0007669"/>
    <property type="project" value="TreeGrafter"/>
</dbReference>
<dbReference type="GO" id="GO:0003723">
    <property type="term" value="F:RNA binding"/>
    <property type="evidence" value="ECO:0007669"/>
    <property type="project" value="TreeGrafter"/>
</dbReference>
<evidence type="ECO:0000259" key="2">
    <source>
        <dbReference type="Pfam" id="PF01138"/>
    </source>
</evidence>
<dbReference type="OMA" id="ECRINTH"/>
<sequence>MDSVRPDGRSSEAFRPLRVALGVLERADGSSLLSLGETRVLVSVYGPLQSELSTRSGGVAVQTPRDGTCQVTWLEPEPTLSDILTTTREAHRGGVQGAPYPVLPLSAEQAAVRSRATGLRRHPATETLLERLFSSVIILMEYASSCIHVIVQVLHHDGGTLAAAVIAASLALMDAGVSLRGFLVAVPILARSIDHEQADVSWLVDPTLAELRQQSLGSSLWVVDQTGNICYCRLEAPFALETSAPASLSDINASMHLEWHQDAYRIAAGAAEKLCSWLRSVMESQIKDALPEIQ</sequence>
<dbReference type="GO" id="GO:0071051">
    <property type="term" value="P:poly(A)-dependent snoRNA 3'-end processing"/>
    <property type="evidence" value="ECO:0007669"/>
    <property type="project" value="TreeGrafter"/>
</dbReference>
<dbReference type="GO" id="GO:0016075">
    <property type="term" value="P:rRNA catabolic process"/>
    <property type="evidence" value="ECO:0007669"/>
    <property type="project" value="TreeGrafter"/>
</dbReference>
<accession>M1UXE1</accession>
<reference evidence="3 4" key="2">
    <citation type="journal article" date="2007" name="BMC Biol.">
        <title>A 100%-complete sequence reveals unusually simple genomic features in the hot-spring red alga Cyanidioschyzon merolae.</title>
        <authorList>
            <person name="Nozaki H."/>
            <person name="Takano H."/>
            <person name="Misumi O."/>
            <person name="Terasawa K."/>
            <person name="Matsuzaki M."/>
            <person name="Maruyama S."/>
            <person name="Nishida K."/>
            <person name="Yagisawa F."/>
            <person name="Yoshida Y."/>
            <person name="Fujiwara T."/>
            <person name="Takio S."/>
            <person name="Tamura K."/>
            <person name="Chung S.J."/>
            <person name="Nakamura S."/>
            <person name="Kuroiwa H."/>
            <person name="Tanaka K."/>
            <person name="Sato N."/>
            <person name="Kuroiwa T."/>
        </authorList>
    </citation>
    <scope>NUCLEOTIDE SEQUENCE [LARGE SCALE GENOMIC DNA]</scope>
    <source>
        <strain evidence="3 4">10D</strain>
    </source>
</reference>
<dbReference type="GO" id="GO:0071028">
    <property type="term" value="P:nuclear mRNA surveillance"/>
    <property type="evidence" value="ECO:0007669"/>
    <property type="project" value="TreeGrafter"/>
</dbReference>
<dbReference type="SUPFAM" id="SSF54211">
    <property type="entry name" value="Ribosomal protein S5 domain 2-like"/>
    <property type="match status" value="1"/>
</dbReference>
<keyword evidence="4" id="KW-1185">Reference proteome</keyword>
<dbReference type="eggNOG" id="KOG1068">
    <property type="taxonomic scope" value="Eukaryota"/>
</dbReference>
<dbReference type="EMBL" id="AP006502">
    <property type="protein sequence ID" value="BAM83126.1"/>
    <property type="molecule type" value="Genomic_DNA"/>
</dbReference>
<dbReference type="GO" id="GO:0000177">
    <property type="term" value="C:cytoplasmic exosome (RNase complex)"/>
    <property type="evidence" value="ECO:0007669"/>
    <property type="project" value="TreeGrafter"/>
</dbReference>
<dbReference type="RefSeq" id="XP_005539162.1">
    <property type="nucleotide sequence ID" value="XM_005539105.1"/>
</dbReference>
<comment type="similarity">
    <text evidence="1">Belongs to the RNase PH family.</text>
</comment>
<name>M1UXE1_CYAM1</name>
<dbReference type="Pfam" id="PF01138">
    <property type="entry name" value="RNase_PH"/>
    <property type="match status" value="1"/>
</dbReference>
<dbReference type="InterPro" id="IPR050080">
    <property type="entry name" value="RNase_PH"/>
</dbReference>